<dbReference type="Proteomes" id="UP000762676">
    <property type="component" value="Unassembled WGS sequence"/>
</dbReference>
<comment type="caution">
    <text evidence="3">The sequence shown here is derived from an EMBL/GenBank/DDBJ whole genome shotgun (WGS) entry which is preliminary data.</text>
</comment>
<accession>A0AAV4J0U3</accession>
<dbReference type="AlphaFoldDB" id="A0AAV4J0U3"/>
<name>A0AAV4J0U3_9GAST</name>
<reference evidence="3 4" key="1">
    <citation type="journal article" date="2021" name="Elife">
        <title>Chloroplast acquisition without the gene transfer in kleptoplastic sea slugs, Plakobranchus ocellatus.</title>
        <authorList>
            <person name="Maeda T."/>
            <person name="Takahashi S."/>
            <person name="Yoshida T."/>
            <person name="Shimamura S."/>
            <person name="Takaki Y."/>
            <person name="Nagai Y."/>
            <person name="Toyoda A."/>
            <person name="Suzuki Y."/>
            <person name="Arimoto A."/>
            <person name="Ishii H."/>
            <person name="Satoh N."/>
            <person name="Nishiyama T."/>
            <person name="Hasebe M."/>
            <person name="Maruyama T."/>
            <person name="Minagawa J."/>
            <person name="Obokata J."/>
            <person name="Shigenobu S."/>
        </authorList>
    </citation>
    <scope>NUCLEOTIDE SEQUENCE [LARGE SCALE GENOMIC DNA]</scope>
</reference>
<organism evidence="3 4">
    <name type="scientific">Elysia marginata</name>
    <dbReference type="NCBI Taxonomy" id="1093978"/>
    <lineage>
        <taxon>Eukaryota</taxon>
        <taxon>Metazoa</taxon>
        <taxon>Spiralia</taxon>
        <taxon>Lophotrochozoa</taxon>
        <taxon>Mollusca</taxon>
        <taxon>Gastropoda</taxon>
        <taxon>Heterobranchia</taxon>
        <taxon>Euthyneura</taxon>
        <taxon>Panpulmonata</taxon>
        <taxon>Sacoglossa</taxon>
        <taxon>Placobranchoidea</taxon>
        <taxon>Plakobranchidae</taxon>
        <taxon>Elysia</taxon>
    </lineage>
</organism>
<protein>
    <recommendedName>
        <fullName evidence="5">Apple domain-containing protein</fullName>
    </recommendedName>
</protein>
<feature type="chain" id="PRO_5043797576" description="Apple domain-containing protein" evidence="2">
    <location>
        <begin position="24"/>
        <end position="228"/>
    </location>
</feature>
<dbReference type="EMBL" id="BMAT01006524">
    <property type="protein sequence ID" value="GFS14391.1"/>
    <property type="molecule type" value="Genomic_DNA"/>
</dbReference>
<proteinExistence type="predicted"/>
<keyword evidence="4" id="KW-1185">Reference proteome</keyword>
<gene>
    <name evidence="3" type="ORF">ElyMa_003161800</name>
</gene>
<dbReference type="InterPro" id="IPR016187">
    <property type="entry name" value="CTDL_fold"/>
</dbReference>
<feature type="signal peptide" evidence="2">
    <location>
        <begin position="1"/>
        <end position="23"/>
    </location>
</feature>
<dbReference type="SUPFAM" id="SSF56436">
    <property type="entry name" value="C-type lectin-like"/>
    <property type="match status" value="1"/>
</dbReference>
<evidence type="ECO:0000256" key="2">
    <source>
        <dbReference type="SAM" id="SignalP"/>
    </source>
</evidence>
<keyword evidence="2" id="KW-0732">Signal</keyword>
<evidence type="ECO:0000313" key="4">
    <source>
        <dbReference type="Proteomes" id="UP000762676"/>
    </source>
</evidence>
<feature type="region of interest" description="Disordered" evidence="1">
    <location>
        <begin position="126"/>
        <end position="146"/>
    </location>
</feature>
<evidence type="ECO:0008006" key="5">
    <source>
        <dbReference type="Google" id="ProtNLM"/>
    </source>
</evidence>
<sequence length="228" mass="25690">MNQGYKFLVFEIFTAVFLMQTCGKMFDFHLLEDYRNATTQEEICRRLGYDGFAVLSTPEAFKYALRLSSHYRSGVRSGIYIGAHYQKQYNLSLWDDGTDPRSDTPFYSYPPDAKPGRPVARIDTQGKLTMGGDSTERPAICGNHNDYSTESVGTTMPAELETTSRAILSVSKLFSHLECAVFCGLTYECRLAEFNYDLLTCTLVGEYTPSATVYNPPVITFVRQAFDP</sequence>
<evidence type="ECO:0000313" key="3">
    <source>
        <dbReference type="EMBL" id="GFS14391.1"/>
    </source>
</evidence>
<evidence type="ECO:0000256" key="1">
    <source>
        <dbReference type="SAM" id="MobiDB-lite"/>
    </source>
</evidence>